<organism evidence="1 2">
    <name type="scientific">Pseudoloma neurophilia</name>
    <dbReference type="NCBI Taxonomy" id="146866"/>
    <lineage>
        <taxon>Eukaryota</taxon>
        <taxon>Fungi</taxon>
        <taxon>Fungi incertae sedis</taxon>
        <taxon>Microsporidia</taxon>
        <taxon>Pseudoloma</taxon>
    </lineage>
</organism>
<comment type="caution">
    <text evidence="1">The sequence shown here is derived from an EMBL/GenBank/DDBJ whole genome shotgun (WGS) entry which is preliminary data.</text>
</comment>
<dbReference type="EMBL" id="LGUB01000009">
    <property type="protein sequence ID" value="KRH95038.1"/>
    <property type="molecule type" value="Genomic_DNA"/>
</dbReference>
<dbReference type="VEuPathDB" id="MicrosporidiaDB:M153_5000029747"/>
<dbReference type="AlphaFoldDB" id="A0A0R0M621"/>
<sequence>MRLFSSSSFPPRNYSLFVNLIKGFSNPLVYDTTTYFLKIYPKLLF</sequence>
<protein>
    <submittedName>
        <fullName evidence="1">Uncharacterized protein</fullName>
    </submittedName>
</protein>
<dbReference type="Proteomes" id="UP000051530">
    <property type="component" value="Unassembled WGS sequence"/>
</dbReference>
<evidence type="ECO:0000313" key="2">
    <source>
        <dbReference type="Proteomes" id="UP000051530"/>
    </source>
</evidence>
<gene>
    <name evidence="1" type="ORF">M153_5000029747</name>
</gene>
<name>A0A0R0M621_9MICR</name>
<proteinExistence type="predicted"/>
<evidence type="ECO:0000313" key="1">
    <source>
        <dbReference type="EMBL" id="KRH95038.1"/>
    </source>
</evidence>
<keyword evidence="2" id="KW-1185">Reference proteome</keyword>
<reference evidence="1 2" key="1">
    <citation type="submission" date="2015-07" db="EMBL/GenBank/DDBJ databases">
        <title>The genome of Pseudoloma neurophilia, a relevant intracellular parasite of the zebrafish.</title>
        <authorList>
            <person name="Ndikumana S."/>
            <person name="Pelin A."/>
            <person name="Sanders J."/>
            <person name="Corradi N."/>
        </authorList>
    </citation>
    <scope>NUCLEOTIDE SEQUENCE [LARGE SCALE GENOMIC DNA]</scope>
    <source>
        <strain evidence="1 2">MK1</strain>
    </source>
</reference>
<accession>A0A0R0M621</accession>